<comment type="subcellular location">
    <subcellularLocation>
        <location evidence="1">Membrane</location>
        <topology evidence="1">Multi-pass membrane protein</topology>
    </subcellularLocation>
</comment>
<organism evidence="7 8">
    <name type="scientific">Hydrocarboniphaga effusa AP103</name>
    <dbReference type="NCBI Taxonomy" id="1172194"/>
    <lineage>
        <taxon>Bacteria</taxon>
        <taxon>Pseudomonadati</taxon>
        <taxon>Pseudomonadota</taxon>
        <taxon>Gammaproteobacteria</taxon>
        <taxon>Nevskiales</taxon>
        <taxon>Nevskiaceae</taxon>
        <taxon>Hydrocarboniphaga</taxon>
    </lineage>
</organism>
<dbReference type="InterPro" id="IPR002549">
    <property type="entry name" value="AI-2E-like"/>
</dbReference>
<dbReference type="Proteomes" id="UP000003704">
    <property type="component" value="Unassembled WGS sequence"/>
</dbReference>
<keyword evidence="5 6" id="KW-0472">Membrane</keyword>
<evidence type="ECO:0000256" key="4">
    <source>
        <dbReference type="ARBA" id="ARBA00022989"/>
    </source>
</evidence>
<comment type="similarity">
    <text evidence="2">Belongs to the autoinducer-2 exporter (AI-2E) (TC 2.A.86) family.</text>
</comment>
<feature type="transmembrane region" description="Helical" evidence="6">
    <location>
        <begin position="300"/>
        <end position="328"/>
    </location>
</feature>
<keyword evidence="4 6" id="KW-1133">Transmembrane helix</keyword>
<feature type="transmembrane region" description="Helical" evidence="6">
    <location>
        <begin position="151"/>
        <end position="170"/>
    </location>
</feature>
<dbReference type="AlphaFoldDB" id="I8I1N3"/>
<dbReference type="RefSeq" id="WP_007186172.1">
    <property type="nucleotide sequence ID" value="NZ_AKGD01000002.1"/>
</dbReference>
<proteinExistence type="inferred from homology"/>
<evidence type="ECO:0000256" key="5">
    <source>
        <dbReference type="ARBA" id="ARBA00023136"/>
    </source>
</evidence>
<evidence type="ECO:0000313" key="8">
    <source>
        <dbReference type="Proteomes" id="UP000003704"/>
    </source>
</evidence>
<evidence type="ECO:0000313" key="7">
    <source>
        <dbReference type="EMBL" id="EIT69651.1"/>
    </source>
</evidence>
<keyword evidence="8" id="KW-1185">Reference proteome</keyword>
<dbReference type="GO" id="GO:0016020">
    <property type="term" value="C:membrane"/>
    <property type="evidence" value="ECO:0007669"/>
    <property type="project" value="UniProtKB-SubCell"/>
</dbReference>
<evidence type="ECO:0000256" key="3">
    <source>
        <dbReference type="ARBA" id="ARBA00022692"/>
    </source>
</evidence>
<comment type="caution">
    <text evidence="7">The sequence shown here is derived from an EMBL/GenBank/DDBJ whole genome shotgun (WGS) entry which is preliminary data.</text>
</comment>
<feature type="transmembrane region" description="Helical" evidence="6">
    <location>
        <begin position="232"/>
        <end position="250"/>
    </location>
</feature>
<accession>I8I1N3</accession>
<evidence type="ECO:0000256" key="1">
    <source>
        <dbReference type="ARBA" id="ARBA00004141"/>
    </source>
</evidence>
<feature type="transmembrane region" description="Helical" evidence="6">
    <location>
        <begin position="61"/>
        <end position="89"/>
    </location>
</feature>
<gene>
    <name evidence="7" type="ORF">WQQ_32330</name>
</gene>
<sequence length="339" mass="36669">MSPHPHSVSRIEIATWILTGLALVCVLKLHLLPALLGGLLVYELVRGLAPFIRSRPSEAELAKVIVIALIAVLVVTALTGLIFGLLAFFRSEAGNLSSLLKWLAQILDDSRGRLPEWALPYVPDTADELGNAVSGWLRKNAGALQGLGQNVVRAIVHILIGMVIGGLLSLREAKSNIVHRPLAAALGERAERLSTSFRRVVFAQFRIATINTFFTGLYLGVALPLVGVELPLIKTMLLVTFVAGLLPVLGNLISNTVIVIVSLSHSVVIAASSLVYLMVIHKLEYFLNARIIGSRIQARAWELLIAMLVMEAAFGLVGLIAAPIYYAYLKNELAARELV</sequence>
<dbReference type="OrthoDB" id="8113193at2"/>
<dbReference type="STRING" id="1172194.WQQ_32330"/>
<dbReference type="Pfam" id="PF01594">
    <property type="entry name" value="AI-2E_transport"/>
    <property type="match status" value="1"/>
</dbReference>
<protein>
    <submittedName>
        <fullName evidence="7">Putative permease</fullName>
    </submittedName>
</protein>
<reference evidence="7 8" key="1">
    <citation type="journal article" date="2012" name="J. Bacteriol.">
        <title>Genome Sequence of n-Alkane-Degrading Hydrocarboniphaga effusa Strain AP103T (ATCC BAA-332T).</title>
        <authorList>
            <person name="Chang H.K."/>
            <person name="Zylstra G.J."/>
            <person name="Chae J.C."/>
        </authorList>
    </citation>
    <scope>NUCLEOTIDE SEQUENCE [LARGE SCALE GENOMIC DNA]</scope>
    <source>
        <strain evidence="7 8">AP103</strain>
    </source>
</reference>
<keyword evidence="3 6" id="KW-0812">Transmembrane</keyword>
<dbReference type="PATRIC" id="fig|1172194.4.peg.3134"/>
<feature type="transmembrane region" description="Helical" evidence="6">
    <location>
        <begin position="207"/>
        <end position="226"/>
    </location>
</feature>
<evidence type="ECO:0000256" key="6">
    <source>
        <dbReference type="SAM" id="Phobius"/>
    </source>
</evidence>
<evidence type="ECO:0000256" key="2">
    <source>
        <dbReference type="ARBA" id="ARBA00009773"/>
    </source>
</evidence>
<feature type="transmembrane region" description="Helical" evidence="6">
    <location>
        <begin position="13"/>
        <end position="41"/>
    </location>
</feature>
<dbReference type="EMBL" id="AKGD01000002">
    <property type="protein sequence ID" value="EIT69651.1"/>
    <property type="molecule type" value="Genomic_DNA"/>
</dbReference>
<feature type="transmembrane region" description="Helical" evidence="6">
    <location>
        <begin position="257"/>
        <end position="280"/>
    </location>
</feature>
<name>I8I1N3_9GAMM</name>